<proteinExistence type="predicted"/>
<dbReference type="Proteomes" id="UP000006251">
    <property type="component" value="Unassembled WGS sequence"/>
</dbReference>
<accession>K6YTS8</accession>
<sequence length="43" mass="4605">MKNSGVAAIEAYNTCLDIKESERLRGLSVGEKAVDLGVKLVLN</sequence>
<organism evidence="1 2">
    <name type="scientific">Brumicola pallidula DSM 14239 = ACAM 615</name>
    <dbReference type="NCBI Taxonomy" id="1121922"/>
    <lineage>
        <taxon>Bacteria</taxon>
        <taxon>Pseudomonadati</taxon>
        <taxon>Pseudomonadota</taxon>
        <taxon>Gammaproteobacteria</taxon>
        <taxon>Alteromonadales</taxon>
        <taxon>Alteromonadaceae</taxon>
        <taxon>Brumicola</taxon>
    </lineage>
</organism>
<evidence type="ECO:0000313" key="2">
    <source>
        <dbReference type="Proteomes" id="UP000006251"/>
    </source>
</evidence>
<dbReference type="EMBL" id="BAEQ01000009">
    <property type="protein sequence ID" value="GAC27336.1"/>
    <property type="molecule type" value="Genomic_DNA"/>
</dbReference>
<protein>
    <submittedName>
        <fullName evidence="1">Uncharacterized protein</fullName>
    </submittedName>
</protein>
<name>K6YTS8_9ALTE</name>
<evidence type="ECO:0000313" key="1">
    <source>
        <dbReference type="EMBL" id="GAC27336.1"/>
    </source>
</evidence>
<gene>
    <name evidence="1" type="ORF">GPAL_0456</name>
</gene>
<comment type="caution">
    <text evidence="1">The sequence shown here is derived from an EMBL/GenBank/DDBJ whole genome shotgun (WGS) entry which is preliminary data.</text>
</comment>
<dbReference type="AlphaFoldDB" id="K6YTS8"/>
<keyword evidence="2" id="KW-1185">Reference proteome</keyword>
<reference evidence="2" key="1">
    <citation type="journal article" date="2014" name="Environ. Microbiol.">
        <title>Comparative genomics of the marine bacterial genus Glaciecola reveals the high degree of genomic diversity and genomic characteristic for cold adaptation.</title>
        <authorList>
            <person name="Qin Q.L."/>
            <person name="Xie B.B."/>
            <person name="Yu Y."/>
            <person name="Shu Y.L."/>
            <person name="Rong J.C."/>
            <person name="Zhang Y.J."/>
            <person name="Zhao D.L."/>
            <person name="Chen X.L."/>
            <person name="Zhang X.Y."/>
            <person name="Chen B."/>
            <person name="Zhou B.C."/>
            <person name="Zhang Y.Z."/>
        </authorList>
    </citation>
    <scope>NUCLEOTIDE SEQUENCE [LARGE SCALE GENOMIC DNA]</scope>
    <source>
        <strain evidence="2">ACAM 615</strain>
    </source>
</reference>